<dbReference type="EMBL" id="CP071504">
    <property type="protein sequence ID" value="QSX31172.1"/>
    <property type="molecule type" value="Genomic_DNA"/>
</dbReference>
<evidence type="ECO:0000313" key="3">
    <source>
        <dbReference type="Proteomes" id="UP000663281"/>
    </source>
</evidence>
<organism evidence="2 3">
    <name type="scientific">Shewanella cyperi</name>
    <dbReference type="NCBI Taxonomy" id="2814292"/>
    <lineage>
        <taxon>Bacteria</taxon>
        <taxon>Pseudomonadati</taxon>
        <taxon>Pseudomonadota</taxon>
        <taxon>Gammaproteobacteria</taxon>
        <taxon>Alteromonadales</taxon>
        <taxon>Shewanellaceae</taxon>
        <taxon>Shewanella</taxon>
    </lineage>
</organism>
<reference evidence="2 3" key="1">
    <citation type="submission" date="2021-03" db="EMBL/GenBank/DDBJ databases">
        <title>Novel species identification of genus Shewanella.</title>
        <authorList>
            <person name="Liu G."/>
            <person name="Zhang Q."/>
        </authorList>
    </citation>
    <scope>NUCLEOTIDE SEQUENCE [LARGE SCALE GENOMIC DNA]</scope>
    <source>
        <strain evidence="2 3">FJAT-53726</strain>
    </source>
</reference>
<feature type="domain" description="DUF7661" evidence="1">
    <location>
        <begin position="1"/>
        <end position="70"/>
    </location>
</feature>
<dbReference type="Pfam" id="PF24697">
    <property type="entry name" value="DUF7661"/>
    <property type="match status" value="1"/>
</dbReference>
<accession>A0A975AM74</accession>
<keyword evidence="3" id="KW-1185">Reference proteome</keyword>
<dbReference type="RefSeq" id="WP_207325806.1">
    <property type="nucleotide sequence ID" value="NZ_CP071504.1"/>
</dbReference>
<dbReference type="AlphaFoldDB" id="A0A975AM74"/>
<evidence type="ECO:0000259" key="1">
    <source>
        <dbReference type="Pfam" id="PF24697"/>
    </source>
</evidence>
<name>A0A975AM74_9GAMM</name>
<dbReference type="InterPro" id="IPR056078">
    <property type="entry name" value="DUF7661"/>
</dbReference>
<dbReference type="KEGG" id="scyp:JYB88_05910"/>
<evidence type="ECO:0000313" key="2">
    <source>
        <dbReference type="EMBL" id="QSX31172.1"/>
    </source>
</evidence>
<dbReference type="Proteomes" id="UP000663281">
    <property type="component" value="Chromosome"/>
</dbReference>
<protein>
    <recommendedName>
        <fullName evidence="1">DUF7661 domain-containing protein</fullName>
    </recommendedName>
</protein>
<proteinExistence type="predicted"/>
<gene>
    <name evidence="2" type="ORF">JYB88_05910</name>
</gene>
<sequence length="71" mass="8144">MKFDIFGKKILEVTRQGNEWQACYCGTGGVKRKAEDIRIPAGINEAELEDYIADIFHEWANAEHPHIIRLS</sequence>